<comment type="caution">
    <text evidence="2">The sequence shown here is derived from an EMBL/GenBank/DDBJ whole genome shotgun (WGS) entry which is preliminary data.</text>
</comment>
<name>A0AAN6KF11_9PEZI</name>
<dbReference type="AlphaFoldDB" id="A0AAN6KF11"/>
<keyword evidence="1" id="KW-0812">Transmembrane</keyword>
<keyword evidence="1" id="KW-1133">Transmembrane helix</keyword>
<evidence type="ECO:0000256" key="1">
    <source>
        <dbReference type="SAM" id="Phobius"/>
    </source>
</evidence>
<organism evidence="2 3">
    <name type="scientific">Friedmanniomyces endolithicus</name>
    <dbReference type="NCBI Taxonomy" id="329885"/>
    <lineage>
        <taxon>Eukaryota</taxon>
        <taxon>Fungi</taxon>
        <taxon>Dikarya</taxon>
        <taxon>Ascomycota</taxon>
        <taxon>Pezizomycotina</taxon>
        <taxon>Dothideomycetes</taxon>
        <taxon>Dothideomycetidae</taxon>
        <taxon>Mycosphaerellales</taxon>
        <taxon>Teratosphaeriaceae</taxon>
        <taxon>Friedmanniomyces</taxon>
    </lineage>
</organism>
<accession>A0AAN6KF11</accession>
<keyword evidence="1" id="KW-0472">Membrane</keyword>
<evidence type="ECO:0000313" key="3">
    <source>
        <dbReference type="Proteomes" id="UP001175353"/>
    </source>
</evidence>
<proteinExistence type="predicted"/>
<gene>
    <name evidence="2" type="ORF">LTR91_012566</name>
</gene>
<reference evidence="2" key="1">
    <citation type="submission" date="2023-06" db="EMBL/GenBank/DDBJ databases">
        <title>Black Yeasts Isolated from many extreme environments.</title>
        <authorList>
            <person name="Coleine C."/>
            <person name="Stajich J.E."/>
            <person name="Selbmann L."/>
        </authorList>
    </citation>
    <scope>NUCLEOTIDE SEQUENCE</scope>
    <source>
        <strain evidence="2">CCFEE 5200</strain>
    </source>
</reference>
<sequence length="133" mass="14286">MWGTVFVQVERERVEVVRNTGLVEQMIVEVVMVAGMVLVTVVVSVSGLYVVNVPVVTMGLDSVWIDVVYAGVQTLDIDQLRHDELLELVEVGELVVGALVVVVPYPAGPLTASRGRTAAAKLLDATRARNAGM</sequence>
<dbReference type="Proteomes" id="UP001175353">
    <property type="component" value="Unassembled WGS sequence"/>
</dbReference>
<feature type="transmembrane region" description="Helical" evidence="1">
    <location>
        <begin position="26"/>
        <end position="51"/>
    </location>
</feature>
<keyword evidence="3" id="KW-1185">Reference proteome</keyword>
<protein>
    <submittedName>
        <fullName evidence="2">Uncharacterized protein</fullName>
    </submittedName>
</protein>
<dbReference type="EMBL" id="JAUJLE010000122">
    <property type="protein sequence ID" value="KAK0979469.1"/>
    <property type="molecule type" value="Genomic_DNA"/>
</dbReference>
<evidence type="ECO:0000313" key="2">
    <source>
        <dbReference type="EMBL" id="KAK0979469.1"/>
    </source>
</evidence>